<dbReference type="SUPFAM" id="SSF56601">
    <property type="entry name" value="beta-lactamase/transpeptidase-like"/>
    <property type="match status" value="1"/>
</dbReference>
<comment type="subcellular location">
    <subcellularLocation>
        <location evidence="1">Membrane</location>
    </subcellularLocation>
</comment>
<keyword evidence="3" id="KW-0472">Membrane</keyword>
<keyword evidence="2" id="KW-0121">Carboxypeptidase</keyword>
<sequence>MRDKKEKWARARIRIIGALFAFFFLVTSSRAFYLQVIKRDQLEKLAERQHQKTVQLTPARGTIFDANNASLAVSIEMESCFAEPRNIEDPRESAVKLAPILGMPQNQLQQKLTGSKGFVWIQRQLAPEVVAKVKALKLDGIGFVKESKRFYPNLEMAASVIGFTGLDPEGLEGIERKYNATILGSTGYMITERDALGRDVALDGAVVQGGSKGQNVTLTLDKNIQYMAEKELAKAVSDSGAKAGTALVMEPQTGRILAMANYPGFNPNVHQKYPLANLRNRAIADSFEPGSTFKVFLLAAAIEEGIVNARDTFDCEMGSFEIGGKTIHDTHKYARISVADILKYSSNIGAAKIGSRLGSERLYRYLKSFGFGEKSGIDLPAETSGNLRNRSQWFPVDLANISFGQGVTASALQIASAVSAVANGGVLMKPYLVEKITDAEGNVVQQIAPQSKARIISPATAKTVTTMMEGVTGDGGTGTNAAVDGYRVAGKTGTAQKVDPVTRGYSIDKRTASFVGFVPSNNPKLTILVIIDEPKTSPYGGVVAAPAFGAIAQQALCYLKVAPDARIKKQKGLEPGIASKKGPVPAAVIDTDYSAEEGEIAGTAQGVLMPEFRGKSMRDVMRSMQKRNLNVRLIGSGRAAEQNPLPGQRIGPRDKVWVKFIPSA</sequence>
<dbReference type="SUPFAM" id="SSF56519">
    <property type="entry name" value="Penicillin binding protein dimerisation domain"/>
    <property type="match status" value="1"/>
</dbReference>
<dbReference type="PROSITE" id="PS51178">
    <property type="entry name" value="PASTA"/>
    <property type="match status" value="1"/>
</dbReference>
<dbReference type="CDD" id="cd06575">
    <property type="entry name" value="PASTA_Pbp2x-like_2"/>
    <property type="match status" value="1"/>
</dbReference>
<evidence type="ECO:0000313" key="6">
    <source>
        <dbReference type="Proteomes" id="UP000811899"/>
    </source>
</evidence>
<dbReference type="PANTHER" id="PTHR30627:SF1">
    <property type="entry name" value="PEPTIDOGLYCAN D,D-TRANSPEPTIDASE FTSI"/>
    <property type="match status" value="1"/>
</dbReference>
<dbReference type="Pfam" id="PF00905">
    <property type="entry name" value="Transpeptidase"/>
    <property type="match status" value="1"/>
</dbReference>
<dbReference type="Gene3D" id="3.90.1310.10">
    <property type="entry name" value="Penicillin-binding protein 2a (Domain 2)"/>
    <property type="match status" value="1"/>
</dbReference>
<dbReference type="Gene3D" id="3.30.450.330">
    <property type="match status" value="1"/>
</dbReference>
<accession>A0AAW4L9F8</accession>
<keyword evidence="2" id="KW-0378">Hydrolase</keyword>
<dbReference type="GO" id="GO:0008658">
    <property type="term" value="F:penicillin binding"/>
    <property type="evidence" value="ECO:0007669"/>
    <property type="project" value="InterPro"/>
</dbReference>
<dbReference type="InterPro" id="IPR012338">
    <property type="entry name" value="Beta-lactam/transpept-like"/>
</dbReference>
<protein>
    <submittedName>
        <fullName evidence="5">Transpeptidase family protein</fullName>
    </submittedName>
</protein>
<comment type="caution">
    <text evidence="5">The sequence shown here is derived from an EMBL/GenBank/DDBJ whole genome shotgun (WGS) entry which is preliminary data.</text>
</comment>
<dbReference type="PANTHER" id="PTHR30627">
    <property type="entry name" value="PEPTIDOGLYCAN D,D-TRANSPEPTIDASE"/>
    <property type="match status" value="1"/>
</dbReference>
<keyword evidence="2" id="KW-0645">Protease</keyword>
<dbReference type="Pfam" id="PF03717">
    <property type="entry name" value="PBP_dimer"/>
    <property type="match status" value="1"/>
</dbReference>
<dbReference type="Pfam" id="PF03793">
    <property type="entry name" value="PASTA"/>
    <property type="match status" value="1"/>
</dbReference>
<dbReference type="InterPro" id="IPR001460">
    <property type="entry name" value="PCN-bd_Tpept"/>
</dbReference>
<evidence type="ECO:0000313" key="5">
    <source>
        <dbReference type="EMBL" id="MBT0663806.1"/>
    </source>
</evidence>
<proteinExistence type="predicted"/>
<evidence type="ECO:0000259" key="4">
    <source>
        <dbReference type="PROSITE" id="PS51178"/>
    </source>
</evidence>
<reference evidence="5 6" key="1">
    <citation type="submission" date="2021-05" db="EMBL/GenBank/DDBJ databases">
        <title>The draft genome of Geobacter pelophilus DSM 12255.</title>
        <authorList>
            <person name="Xu Z."/>
            <person name="Masuda Y."/>
            <person name="Itoh H."/>
            <person name="Senoo K."/>
        </authorList>
    </citation>
    <scope>NUCLEOTIDE SEQUENCE [LARGE SCALE GENOMIC DNA]</scope>
    <source>
        <strain evidence="5 6">DSM 12255</strain>
    </source>
</reference>
<name>A0AAW4L9F8_9BACT</name>
<organism evidence="5 6">
    <name type="scientific">Geoanaerobacter pelophilus</name>
    <dbReference type="NCBI Taxonomy" id="60036"/>
    <lineage>
        <taxon>Bacteria</taxon>
        <taxon>Pseudomonadati</taxon>
        <taxon>Thermodesulfobacteriota</taxon>
        <taxon>Desulfuromonadia</taxon>
        <taxon>Geobacterales</taxon>
        <taxon>Geobacteraceae</taxon>
        <taxon>Geoanaerobacter</taxon>
    </lineage>
</organism>
<evidence type="ECO:0000256" key="1">
    <source>
        <dbReference type="ARBA" id="ARBA00004370"/>
    </source>
</evidence>
<dbReference type="AlphaFoldDB" id="A0AAW4L9F8"/>
<dbReference type="GO" id="GO:0004180">
    <property type="term" value="F:carboxypeptidase activity"/>
    <property type="evidence" value="ECO:0007669"/>
    <property type="project" value="UniProtKB-KW"/>
</dbReference>
<dbReference type="InterPro" id="IPR036138">
    <property type="entry name" value="PBP_dimer_sf"/>
</dbReference>
<dbReference type="Gene3D" id="1.10.150.770">
    <property type="match status" value="1"/>
</dbReference>
<dbReference type="Proteomes" id="UP000811899">
    <property type="component" value="Unassembled WGS sequence"/>
</dbReference>
<feature type="domain" description="PASTA" evidence="4">
    <location>
        <begin position="603"/>
        <end position="662"/>
    </location>
</feature>
<dbReference type="InterPro" id="IPR050515">
    <property type="entry name" value="Beta-lactam/transpept"/>
</dbReference>
<evidence type="ECO:0000256" key="3">
    <source>
        <dbReference type="ARBA" id="ARBA00023136"/>
    </source>
</evidence>
<dbReference type="Gene3D" id="3.40.710.10">
    <property type="entry name" value="DD-peptidase/beta-lactamase superfamily"/>
    <property type="match status" value="1"/>
</dbReference>
<dbReference type="GO" id="GO:0071555">
    <property type="term" value="P:cell wall organization"/>
    <property type="evidence" value="ECO:0007669"/>
    <property type="project" value="TreeGrafter"/>
</dbReference>
<dbReference type="GO" id="GO:0005886">
    <property type="term" value="C:plasma membrane"/>
    <property type="evidence" value="ECO:0007669"/>
    <property type="project" value="TreeGrafter"/>
</dbReference>
<gene>
    <name evidence="5" type="ORF">KI809_05770</name>
</gene>
<dbReference type="InterPro" id="IPR005311">
    <property type="entry name" value="PBP_dimer"/>
</dbReference>
<keyword evidence="6" id="KW-1185">Reference proteome</keyword>
<dbReference type="SUPFAM" id="SSF54184">
    <property type="entry name" value="Penicillin-binding protein 2x (pbp-2x), c-terminal domain"/>
    <property type="match status" value="1"/>
</dbReference>
<dbReference type="InterPro" id="IPR005543">
    <property type="entry name" value="PASTA_dom"/>
</dbReference>
<dbReference type="EMBL" id="JAHCVJ010000002">
    <property type="protein sequence ID" value="MBT0663806.1"/>
    <property type="molecule type" value="Genomic_DNA"/>
</dbReference>
<dbReference type="RefSeq" id="WP_214170592.1">
    <property type="nucleotide sequence ID" value="NZ_JAHCVJ010000002.1"/>
</dbReference>
<evidence type="ECO:0000256" key="2">
    <source>
        <dbReference type="ARBA" id="ARBA00022645"/>
    </source>
</evidence>